<evidence type="ECO:0000313" key="1">
    <source>
        <dbReference type="EMBL" id="OXU18880.1"/>
    </source>
</evidence>
<dbReference type="Proteomes" id="UP000215335">
    <property type="component" value="Unassembled WGS sequence"/>
</dbReference>
<proteinExistence type="predicted"/>
<comment type="caution">
    <text evidence="1">The sequence shown here is derived from an EMBL/GenBank/DDBJ whole genome shotgun (WGS) entry which is preliminary data.</text>
</comment>
<keyword evidence="2" id="KW-1185">Reference proteome</keyword>
<gene>
    <name evidence="1" type="ORF">TSAR_006305</name>
</gene>
<name>A0A232EKJ5_9HYME</name>
<organism evidence="1 2">
    <name type="scientific">Trichomalopsis sarcophagae</name>
    <dbReference type="NCBI Taxonomy" id="543379"/>
    <lineage>
        <taxon>Eukaryota</taxon>
        <taxon>Metazoa</taxon>
        <taxon>Ecdysozoa</taxon>
        <taxon>Arthropoda</taxon>
        <taxon>Hexapoda</taxon>
        <taxon>Insecta</taxon>
        <taxon>Pterygota</taxon>
        <taxon>Neoptera</taxon>
        <taxon>Endopterygota</taxon>
        <taxon>Hymenoptera</taxon>
        <taxon>Apocrita</taxon>
        <taxon>Proctotrupomorpha</taxon>
        <taxon>Chalcidoidea</taxon>
        <taxon>Pteromalidae</taxon>
        <taxon>Pteromalinae</taxon>
        <taxon>Trichomalopsis</taxon>
    </lineage>
</organism>
<accession>A0A232EKJ5</accession>
<reference evidence="1 2" key="1">
    <citation type="journal article" date="2017" name="Curr. Biol.">
        <title>The Evolution of Venom by Co-option of Single-Copy Genes.</title>
        <authorList>
            <person name="Martinson E.O."/>
            <person name="Mrinalini"/>
            <person name="Kelkar Y.D."/>
            <person name="Chang C.H."/>
            <person name="Werren J.H."/>
        </authorList>
    </citation>
    <scope>NUCLEOTIDE SEQUENCE [LARGE SCALE GENOMIC DNA]</scope>
    <source>
        <strain evidence="1 2">Alberta</strain>
        <tissue evidence="1">Whole body</tissue>
    </source>
</reference>
<evidence type="ECO:0000313" key="2">
    <source>
        <dbReference type="Proteomes" id="UP000215335"/>
    </source>
</evidence>
<protein>
    <submittedName>
        <fullName evidence="1">Uncharacterized protein</fullName>
    </submittedName>
</protein>
<dbReference type="EMBL" id="NNAY01003779">
    <property type="protein sequence ID" value="OXU18880.1"/>
    <property type="molecule type" value="Genomic_DNA"/>
</dbReference>
<dbReference type="AlphaFoldDB" id="A0A232EKJ5"/>
<sequence>MPRNFYSTKMSSVPYMCLWLTFSKTDCRVLVYTYTMHRSNVYRKSAVDLLLQFVKASATKQQILIVRWKLNSLAN</sequence>